<feature type="compositionally biased region" description="Low complexity" evidence="1">
    <location>
        <begin position="142"/>
        <end position="166"/>
    </location>
</feature>
<feature type="compositionally biased region" description="Basic and acidic residues" evidence="1">
    <location>
        <begin position="98"/>
        <end position="111"/>
    </location>
</feature>
<dbReference type="GO" id="GO:0004860">
    <property type="term" value="F:protein kinase inhibitor activity"/>
    <property type="evidence" value="ECO:0007669"/>
    <property type="project" value="TreeGrafter"/>
</dbReference>
<accession>A0A1D2A3V0</accession>
<feature type="region of interest" description="Disordered" evidence="1">
    <location>
        <begin position="54"/>
        <end position="166"/>
    </location>
</feature>
<name>A0A1D2A3V0_AUXPR</name>
<organism evidence="2">
    <name type="scientific">Auxenochlorella protothecoides</name>
    <name type="common">Green microalga</name>
    <name type="synonym">Chlorella protothecoides</name>
    <dbReference type="NCBI Taxonomy" id="3075"/>
    <lineage>
        <taxon>Eukaryota</taxon>
        <taxon>Viridiplantae</taxon>
        <taxon>Chlorophyta</taxon>
        <taxon>core chlorophytes</taxon>
        <taxon>Trebouxiophyceae</taxon>
        <taxon>Chlorellales</taxon>
        <taxon>Chlorellaceae</taxon>
        <taxon>Auxenochlorella</taxon>
    </lineage>
</organism>
<dbReference type="GO" id="GO:0003725">
    <property type="term" value="F:double-stranded RNA binding"/>
    <property type="evidence" value="ECO:0007669"/>
    <property type="project" value="InterPro"/>
</dbReference>
<feature type="compositionally biased region" description="Basic residues" evidence="1">
    <location>
        <begin position="112"/>
        <end position="126"/>
    </location>
</feature>
<protein>
    <recommendedName>
        <fullName evidence="3">PRKR-interacting protein 1-like protein</fullName>
    </recommendedName>
</protein>
<reference evidence="2" key="1">
    <citation type="submission" date="2015-08" db="EMBL/GenBank/DDBJ databases">
        <authorList>
            <person name="Babu N.S."/>
            <person name="Beckwith C.J."/>
            <person name="Beseler K.G."/>
            <person name="Brison A."/>
            <person name="Carone J.V."/>
            <person name="Caskin T.P."/>
            <person name="Diamond M."/>
            <person name="Durham M.E."/>
            <person name="Foxe J.M."/>
            <person name="Go M."/>
            <person name="Henderson B.A."/>
            <person name="Jones I.B."/>
            <person name="McGettigan J.A."/>
            <person name="Micheletti S.J."/>
            <person name="Nasrallah M.E."/>
            <person name="Ortiz D."/>
            <person name="Piller C.R."/>
            <person name="Privatt S.R."/>
            <person name="Schneider S.L."/>
            <person name="Sharp S."/>
            <person name="Smith T.C."/>
            <person name="Stanton J.D."/>
            <person name="Ullery H.E."/>
            <person name="Wilson R.J."/>
            <person name="Serrano M.G."/>
            <person name="Buck G."/>
            <person name="Lee V."/>
            <person name="Wang Y."/>
            <person name="Carvalho R."/>
            <person name="Voegtly L."/>
            <person name="Shi R."/>
            <person name="Duckworth R."/>
            <person name="Johnson A."/>
            <person name="Loviza R."/>
            <person name="Walstead R."/>
            <person name="Shah Z."/>
            <person name="Kiflezghi M."/>
            <person name="Wade K."/>
            <person name="Ball S.L."/>
            <person name="Bradley K.W."/>
            <person name="Asai D.J."/>
            <person name="Bowman C.A."/>
            <person name="Russell D.A."/>
            <person name="Pope W.H."/>
            <person name="Jacobs-Sera D."/>
            <person name="Hendrix R.W."/>
            <person name="Hatfull G.F."/>
        </authorList>
    </citation>
    <scope>NUCLEOTIDE SEQUENCE</scope>
</reference>
<dbReference type="Pfam" id="PF06658">
    <property type="entry name" value="DUF1168"/>
    <property type="match status" value="1"/>
</dbReference>
<evidence type="ECO:0008006" key="3">
    <source>
        <dbReference type="Google" id="ProtNLM"/>
    </source>
</evidence>
<dbReference type="GO" id="GO:0005730">
    <property type="term" value="C:nucleolus"/>
    <property type="evidence" value="ECO:0007669"/>
    <property type="project" value="TreeGrafter"/>
</dbReference>
<gene>
    <name evidence="2" type="ORF">g.1546</name>
</gene>
<evidence type="ECO:0000256" key="1">
    <source>
        <dbReference type="SAM" id="MobiDB-lite"/>
    </source>
</evidence>
<sequence length="166" mass="18305">MALQPYNNDSAKALALLPQLTPEERERREKEAEVLDEKLRYIVENVPDRVYHVMGSNAGAGSGEFHTYRASRRREQERQARMEAEFQEAKKLATIQERVSRLAEIDEERTAQRRAKRQKKKAKAASRSKGTSDSGGEAGQDAGAPSSHSPGAAAPGDHAPPNLALD</sequence>
<evidence type="ECO:0000313" key="2">
    <source>
        <dbReference type="EMBL" id="JAT73633.1"/>
    </source>
</evidence>
<proteinExistence type="predicted"/>
<dbReference type="GO" id="GO:0019901">
    <property type="term" value="F:protein kinase binding"/>
    <property type="evidence" value="ECO:0007669"/>
    <property type="project" value="TreeGrafter"/>
</dbReference>
<dbReference type="PANTHER" id="PTHR13507:SF0">
    <property type="entry name" value="PRKR-INTERACTING PROTEIN 1"/>
    <property type="match status" value="1"/>
</dbReference>
<dbReference type="AlphaFoldDB" id="A0A1D2A3V0"/>
<dbReference type="EMBL" id="GDKF01004989">
    <property type="protein sequence ID" value="JAT73633.1"/>
    <property type="molecule type" value="Transcribed_RNA"/>
</dbReference>
<feature type="compositionally biased region" description="Basic and acidic residues" evidence="1">
    <location>
        <begin position="73"/>
        <end position="91"/>
    </location>
</feature>
<dbReference type="InterPro" id="IPR009548">
    <property type="entry name" value="Prkrip1"/>
</dbReference>
<dbReference type="PANTHER" id="PTHR13507">
    <property type="entry name" value="PRKR-INTERACTING PROTEIN 1"/>
    <property type="match status" value="1"/>
</dbReference>